<reference evidence="9 10" key="1">
    <citation type="submission" date="2019-09" db="EMBL/GenBank/DDBJ databases">
        <title>Goodfellowia gen. nov., a new genus of the Pseudonocardineae related to Actinoalloteichus, containing Goodfellowia coeruleoviolacea gen. nov., comb. nov. gen. nov., comb. nov.</title>
        <authorList>
            <person name="Labeda D."/>
        </authorList>
    </citation>
    <scope>NUCLEOTIDE SEQUENCE [LARGE SCALE GENOMIC DNA]</scope>
    <source>
        <strain evidence="9 10">AN110305</strain>
    </source>
</reference>
<feature type="transmembrane region" description="Helical" evidence="8">
    <location>
        <begin position="338"/>
        <end position="357"/>
    </location>
</feature>
<feature type="transmembrane region" description="Helical" evidence="8">
    <location>
        <begin position="119"/>
        <end position="138"/>
    </location>
</feature>
<dbReference type="Proteomes" id="UP000323454">
    <property type="component" value="Unassembled WGS sequence"/>
</dbReference>
<feature type="transmembrane region" description="Helical" evidence="8">
    <location>
        <begin position="12"/>
        <end position="31"/>
    </location>
</feature>
<evidence type="ECO:0000256" key="1">
    <source>
        <dbReference type="ARBA" id="ARBA00004651"/>
    </source>
</evidence>
<evidence type="ECO:0000256" key="8">
    <source>
        <dbReference type="SAM" id="Phobius"/>
    </source>
</evidence>
<feature type="transmembrane region" description="Helical" evidence="8">
    <location>
        <begin position="377"/>
        <end position="397"/>
    </location>
</feature>
<evidence type="ECO:0000313" key="10">
    <source>
        <dbReference type="Proteomes" id="UP000323454"/>
    </source>
</evidence>
<comment type="caution">
    <text evidence="9">The sequence shown here is derived from an EMBL/GenBank/DDBJ whole genome shotgun (WGS) entry which is preliminary data.</text>
</comment>
<gene>
    <name evidence="9" type="ORF">F0L68_16370</name>
</gene>
<feature type="transmembrane region" description="Helical" evidence="8">
    <location>
        <begin position="90"/>
        <end position="112"/>
    </location>
</feature>
<keyword evidence="5 8" id="KW-1133">Transmembrane helix</keyword>
<evidence type="ECO:0000256" key="6">
    <source>
        <dbReference type="ARBA" id="ARBA00023136"/>
    </source>
</evidence>
<dbReference type="GO" id="GO:0016758">
    <property type="term" value="F:hexosyltransferase activity"/>
    <property type="evidence" value="ECO:0007669"/>
    <property type="project" value="InterPro"/>
</dbReference>
<keyword evidence="10" id="KW-1185">Reference proteome</keyword>
<reference evidence="9 10" key="2">
    <citation type="submission" date="2019-09" db="EMBL/GenBank/DDBJ databases">
        <authorList>
            <person name="Jin C."/>
        </authorList>
    </citation>
    <scope>NUCLEOTIDE SEQUENCE [LARGE SCALE GENOMIC DNA]</scope>
    <source>
        <strain evidence="9 10">AN110305</strain>
    </source>
</reference>
<keyword evidence="2" id="KW-1003">Cell membrane</keyword>
<protein>
    <submittedName>
        <fullName evidence="9">DUF2029 domain-containing protein</fullName>
    </submittedName>
</protein>
<name>A0A5B2XD85_9PSEU</name>
<comment type="similarity">
    <text evidence="7">Belongs to the glycosyltransferase 87 family.</text>
</comment>
<feature type="transmembrane region" description="Helical" evidence="8">
    <location>
        <begin position="315"/>
        <end position="331"/>
    </location>
</feature>
<dbReference type="InterPro" id="IPR018584">
    <property type="entry name" value="GT87"/>
</dbReference>
<keyword evidence="4 8" id="KW-0812">Transmembrane</keyword>
<dbReference type="EMBL" id="VUOB01000027">
    <property type="protein sequence ID" value="KAA2261647.1"/>
    <property type="molecule type" value="Genomic_DNA"/>
</dbReference>
<evidence type="ECO:0000256" key="3">
    <source>
        <dbReference type="ARBA" id="ARBA00022679"/>
    </source>
</evidence>
<evidence type="ECO:0000313" key="9">
    <source>
        <dbReference type="EMBL" id="KAA2261647.1"/>
    </source>
</evidence>
<evidence type="ECO:0000256" key="7">
    <source>
        <dbReference type="ARBA" id="ARBA00024033"/>
    </source>
</evidence>
<sequence length="412" mass="43965">MMSEVRAMSRCRTVFAVGLALEIVAVIAVLATDLHHGIDLDVYRLGGHAWLTGQPLYGQLPPTTIGVTLPFTYPPLAAVLFSPLALIPRWLAVALVLAVSFGALAFTLHLVVRRAADWFLGWAPAAVVAVALPLLTGFEPVRETLTFGQVNLVLMALVAADCLLPSTRWPRGTLIGIAAAIKLTPAAFLLFFLVRKDFRAAVTSGVVFLLAVASGFLLAGADSLRYWRSTFLDADRAGNPTFASNQSLRGALVRLGLPGATVQLLWVVLAVAVVVVGWVAIRRLLGTGLPGAEPLAVAANATVALLVSPVSWSHHWVWATPCLVLLFGLAVRTRDRGLAIACLLASAVFAIGPQWLVPNRYYVELRWNLGQHLVGDLYVLTGLAFLVACCVLPARLLRPPGRPAGRPSPAGR</sequence>
<keyword evidence="3" id="KW-0808">Transferase</keyword>
<dbReference type="Pfam" id="PF09594">
    <property type="entry name" value="GT87"/>
    <property type="match status" value="1"/>
</dbReference>
<dbReference type="AlphaFoldDB" id="A0A5B2XD85"/>
<evidence type="ECO:0000256" key="2">
    <source>
        <dbReference type="ARBA" id="ARBA00022475"/>
    </source>
</evidence>
<comment type="subcellular location">
    <subcellularLocation>
        <location evidence="1">Cell membrane</location>
        <topology evidence="1">Multi-pass membrane protein</topology>
    </subcellularLocation>
</comment>
<evidence type="ECO:0000256" key="4">
    <source>
        <dbReference type="ARBA" id="ARBA00022692"/>
    </source>
</evidence>
<accession>A0A5B2XD85</accession>
<dbReference type="OrthoDB" id="9774600at2"/>
<feature type="transmembrane region" description="Helical" evidence="8">
    <location>
        <begin position="200"/>
        <end position="219"/>
    </location>
</feature>
<dbReference type="GO" id="GO:0005886">
    <property type="term" value="C:plasma membrane"/>
    <property type="evidence" value="ECO:0007669"/>
    <property type="project" value="UniProtKB-SubCell"/>
</dbReference>
<keyword evidence="6 8" id="KW-0472">Membrane</keyword>
<organism evidence="9 10">
    <name type="scientific">Solihabitans fulvus</name>
    <dbReference type="NCBI Taxonomy" id="1892852"/>
    <lineage>
        <taxon>Bacteria</taxon>
        <taxon>Bacillati</taxon>
        <taxon>Actinomycetota</taxon>
        <taxon>Actinomycetes</taxon>
        <taxon>Pseudonocardiales</taxon>
        <taxon>Pseudonocardiaceae</taxon>
        <taxon>Solihabitans</taxon>
    </lineage>
</organism>
<feature type="transmembrane region" description="Helical" evidence="8">
    <location>
        <begin position="264"/>
        <end position="281"/>
    </location>
</feature>
<feature type="transmembrane region" description="Helical" evidence="8">
    <location>
        <begin position="173"/>
        <end position="194"/>
    </location>
</feature>
<proteinExistence type="inferred from homology"/>
<evidence type="ECO:0000256" key="5">
    <source>
        <dbReference type="ARBA" id="ARBA00022989"/>
    </source>
</evidence>